<dbReference type="Gene3D" id="3.90.960.10">
    <property type="entry name" value="YbaK/aminoacyl-tRNA synthetase-associated domain"/>
    <property type="match status" value="1"/>
</dbReference>
<dbReference type="STRING" id="446470.Snas_4342"/>
<dbReference type="AlphaFoldDB" id="D3Q3S2"/>
<dbReference type="RefSeq" id="WP_013019560.1">
    <property type="nucleotide sequence ID" value="NC_013947.1"/>
</dbReference>
<keyword evidence="2" id="KW-0030">Aminoacyl-tRNA synthetase</keyword>
<gene>
    <name evidence="2" type="ordered locus">Snas_4342</name>
</gene>
<sequence length="184" mass="18934">MAHNWTINGKLTVTPAPQRTELLAPPVARALLALPDAAAIGVAAIDAMLADTAQFCEFYDVPLSASANCVVVAGKRGGEVRYAACLALATTRVNVNTVVRQHLNARKASFAPMDAAVEMTGMEYGGITPIGLPSDWSILVDLKVAAEPELVIGGGSRGAKLLVSGETLAKLPGAQVVDGLASSI</sequence>
<dbReference type="SUPFAM" id="SSF55826">
    <property type="entry name" value="YbaK/ProRS associated domain"/>
    <property type="match status" value="1"/>
</dbReference>
<dbReference type="PANTHER" id="PTHR30411:SF1">
    <property type="entry name" value="CYTOPLASMIC PROTEIN"/>
    <property type="match status" value="1"/>
</dbReference>
<evidence type="ECO:0000313" key="3">
    <source>
        <dbReference type="Proteomes" id="UP000000844"/>
    </source>
</evidence>
<organism evidence="2 3">
    <name type="scientific">Stackebrandtia nassauensis (strain DSM 44728 / CIP 108903 / NRRL B-16338 / NBRC 102104 / LLR-40K-21)</name>
    <dbReference type="NCBI Taxonomy" id="446470"/>
    <lineage>
        <taxon>Bacteria</taxon>
        <taxon>Bacillati</taxon>
        <taxon>Actinomycetota</taxon>
        <taxon>Actinomycetes</taxon>
        <taxon>Glycomycetales</taxon>
        <taxon>Glycomycetaceae</taxon>
        <taxon>Stackebrandtia</taxon>
    </lineage>
</organism>
<dbReference type="EMBL" id="CP001778">
    <property type="protein sequence ID" value="ADD43989.1"/>
    <property type="molecule type" value="Genomic_DNA"/>
</dbReference>
<dbReference type="GO" id="GO:0004812">
    <property type="term" value="F:aminoacyl-tRNA ligase activity"/>
    <property type="evidence" value="ECO:0007669"/>
    <property type="project" value="UniProtKB-KW"/>
</dbReference>
<dbReference type="InterPro" id="IPR036754">
    <property type="entry name" value="YbaK/aa-tRNA-synt-asso_dom_sf"/>
</dbReference>
<dbReference type="PANTHER" id="PTHR30411">
    <property type="entry name" value="CYTOPLASMIC PROTEIN"/>
    <property type="match status" value="1"/>
</dbReference>
<keyword evidence="2" id="KW-0436">Ligase</keyword>
<protein>
    <submittedName>
        <fullName evidence="2">YbaK/prolyl-tRNA synthetase associated region</fullName>
    </submittedName>
</protein>
<dbReference type="HOGENOM" id="CLU_104555_0_0_11"/>
<proteinExistence type="predicted"/>
<dbReference type="eggNOG" id="COG2606">
    <property type="taxonomic scope" value="Bacteria"/>
</dbReference>
<dbReference type="Proteomes" id="UP000000844">
    <property type="component" value="Chromosome"/>
</dbReference>
<dbReference type="OrthoDB" id="9796920at2"/>
<dbReference type="CDD" id="cd04939">
    <property type="entry name" value="PA2301"/>
    <property type="match status" value="1"/>
</dbReference>
<accession>D3Q3S2</accession>
<keyword evidence="3" id="KW-1185">Reference proteome</keyword>
<reference evidence="2 3" key="1">
    <citation type="journal article" date="2009" name="Stand. Genomic Sci.">
        <title>Complete genome sequence of Stackebrandtia nassauensis type strain (LLR-40K-21).</title>
        <authorList>
            <person name="Munk C."/>
            <person name="Lapidus A."/>
            <person name="Copeland A."/>
            <person name="Jando M."/>
            <person name="Mayilraj S."/>
            <person name="Glavina Del Rio T."/>
            <person name="Nolan M."/>
            <person name="Chen F."/>
            <person name="Lucas S."/>
            <person name="Tice H."/>
            <person name="Cheng J.F."/>
            <person name="Han C."/>
            <person name="Detter J.C."/>
            <person name="Bruce D."/>
            <person name="Goodwin L."/>
            <person name="Chain P."/>
            <person name="Pitluck S."/>
            <person name="Goker M."/>
            <person name="Ovchinikova G."/>
            <person name="Pati A."/>
            <person name="Ivanova N."/>
            <person name="Mavromatis K."/>
            <person name="Chen A."/>
            <person name="Palaniappan K."/>
            <person name="Land M."/>
            <person name="Hauser L."/>
            <person name="Chang Y.J."/>
            <person name="Jeffries C.D."/>
            <person name="Bristow J."/>
            <person name="Eisen J.A."/>
            <person name="Markowitz V."/>
            <person name="Hugenholtz P."/>
            <person name="Kyrpides N.C."/>
            <person name="Klenk H.P."/>
        </authorList>
    </citation>
    <scope>NUCLEOTIDE SEQUENCE [LARGE SCALE GENOMIC DNA]</scope>
    <source>
        <strain evidence="3">DSM 44728 / CIP 108903 / NRRL B-16338 / NBRC 102104 / LLR-40K-21</strain>
    </source>
</reference>
<dbReference type="GO" id="GO:0002161">
    <property type="term" value="F:aminoacyl-tRNA deacylase activity"/>
    <property type="evidence" value="ECO:0007669"/>
    <property type="project" value="InterPro"/>
</dbReference>
<dbReference type="KEGG" id="sna:Snas_4342"/>
<dbReference type="Pfam" id="PF04073">
    <property type="entry name" value="tRNA_edit"/>
    <property type="match status" value="1"/>
</dbReference>
<evidence type="ECO:0000313" key="2">
    <source>
        <dbReference type="EMBL" id="ADD43989.1"/>
    </source>
</evidence>
<feature type="domain" description="YbaK/aminoacyl-tRNA synthetase-associated" evidence="1">
    <location>
        <begin position="50"/>
        <end position="171"/>
    </location>
</feature>
<evidence type="ECO:0000259" key="1">
    <source>
        <dbReference type="Pfam" id="PF04073"/>
    </source>
</evidence>
<name>D3Q3S2_STANL</name>
<dbReference type="InterPro" id="IPR007214">
    <property type="entry name" value="YbaK/aa-tRNA-synth-assoc-dom"/>
</dbReference>